<feature type="compositionally biased region" description="Basic and acidic residues" evidence="1">
    <location>
        <begin position="37"/>
        <end position="47"/>
    </location>
</feature>
<sequence length="101" mass="11824">QRPRAPRRRDQVHQRHALLAGQLVPPPLPEQHHVLEVGRQGRQDLRRGRPQRQRPAVVERVLRPRDSRPRQRLPPSHSVLRRERHGPARRGHPLQGLALLD</sequence>
<protein>
    <submittedName>
        <fullName evidence="2">Uncharacterized protein</fullName>
    </submittedName>
</protein>
<feature type="compositionally biased region" description="Basic residues" evidence="1">
    <location>
        <begin position="82"/>
        <end position="92"/>
    </location>
</feature>
<name>A0A0G4NPN9_VERLO</name>
<feature type="non-terminal residue" evidence="2">
    <location>
        <position position="101"/>
    </location>
</feature>
<accession>A0A0G4NPN9</accession>
<evidence type="ECO:0000313" key="2">
    <source>
        <dbReference type="EMBL" id="CRK48463.1"/>
    </source>
</evidence>
<dbReference type="AlphaFoldDB" id="A0A0G4NPN9"/>
<feature type="non-terminal residue" evidence="2">
    <location>
        <position position="1"/>
    </location>
</feature>
<feature type="region of interest" description="Disordered" evidence="1">
    <location>
        <begin position="37"/>
        <end position="101"/>
    </location>
</feature>
<evidence type="ECO:0000313" key="3">
    <source>
        <dbReference type="Proteomes" id="UP000045706"/>
    </source>
</evidence>
<reference evidence="3" key="1">
    <citation type="submission" date="2015-05" db="EMBL/GenBank/DDBJ databases">
        <authorList>
            <person name="Fogelqvist Johan"/>
        </authorList>
    </citation>
    <scope>NUCLEOTIDE SEQUENCE [LARGE SCALE GENOMIC DNA]</scope>
</reference>
<feature type="compositionally biased region" description="Basic and acidic residues" evidence="1">
    <location>
        <begin position="60"/>
        <end position="69"/>
    </location>
</feature>
<proteinExistence type="predicted"/>
<gene>
    <name evidence="2" type="ORF">BN1723_020565</name>
</gene>
<dbReference type="Proteomes" id="UP000045706">
    <property type="component" value="Unassembled WGS sequence"/>
</dbReference>
<dbReference type="EMBL" id="CVQI01037534">
    <property type="protein sequence ID" value="CRK48463.1"/>
    <property type="molecule type" value="Genomic_DNA"/>
</dbReference>
<organism evidence="2 3">
    <name type="scientific">Verticillium longisporum</name>
    <name type="common">Verticillium dahliae var. longisporum</name>
    <dbReference type="NCBI Taxonomy" id="100787"/>
    <lineage>
        <taxon>Eukaryota</taxon>
        <taxon>Fungi</taxon>
        <taxon>Dikarya</taxon>
        <taxon>Ascomycota</taxon>
        <taxon>Pezizomycotina</taxon>
        <taxon>Sordariomycetes</taxon>
        <taxon>Hypocreomycetidae</taxon>
        <taxon>Glomerellales</taxon>
        <taxon>Plectosphaerellaceae</taxon>
        <taxon>Verticillium</taxon>
    </lineage>
</organism>
<evidence type="ECO:0000256" key="1">
    <source>
        <dbReference type="SAM" id="MobiDB-lite"/>
    </source>
</evidence>